<evidence type="ECO:0000313" key="6">
    <source>
        <dbReference type="Proteomes" id="UP000432488"/>
    </source>
</evidence>
<sequence length="81" mass="8883">MDNTTVNGIVLDDSISNCLLKLQNNRAASLAELLDDSIGFLLEYSGYFYDNSKTFLDVLATLHNARTEFLGLIPNQKGGAQ</sequence>
<organism evidence="1 6">
    <name type="scientific">Bacteroides uniformis</name>
    <dbReference type="NCBI Taxonomy" id="820"/>
    <lineage>
        <taxon>Bacteria</taxon>
        <taxon>Pseudomonadati</taxon>
        <taxon>Bacteroidota</taxon>
        <taxon>Bacteroidia</taxon>
        <taxon>Bacteroidales</taxon>
        <taxon>Bacteroidaceae</taxon>
        <taxon>Bacteroides</taxon>
    </lineage>
</organism>
<dbReference type="Proteomes" id="UP001218502">
    <property type="component" value="Unassembled WGS sequence"/>
</dbReference>
<evidence type="ECO:0000313" key="1">
    <source>
        <dbReference type="EMBL" id="KAB4086907.1"/>
    </source>
</evidence>
<evidence type="ECO:0000313" key="5">
    <source>
        <dbReference type="Proteomes" id="UP000260844"/>
    </source>
</evidence>
<name>A0A139K820_BACUN</name>
<accession>A0A139K820</accession>
<evidence type="ECO:0000313" key="2">
    <source>
        <dbReference type="EMBL" id="KAB4228276.1"/>
    </source>
</evidence>
<reference evidence="3" key="3">
    <citation type="submission" date="2022-10" db="EMBL/GenBank/DDBJ databases">
        <title>Human gut microbiome strain richness.</title>
        <authorList>
            <person name="Chen-Liaw A."/>
        </authorList>
    </citation>
    <scope>NUCLEOTIDE SEQUENCE</scope>
    <source>
        <strain evidence="3">A1_m1001262Bd0_191120</strain>
    </source>
</reference>
<dbReference type="Proteomes" id="UP000462376">
    <property type="component" value="Unassembled WGS sequence"/>
</dbReference>
<dbReference type="RefSeq" id="WP_061411818.1">
    <property type="nucleotide sequence ID" value="NZ_BQNO01000001.1"/>
</dbReference>
<proteinExistence type="predicted"/>
<dbReference type="EMBL" id="WCUV01000021">
    <property type="protein sequence ID" value="KAB4086907.1"/>
    <property type="molecule type" value="Genomic_DNA"/>
</dbReference>
<comment type="caution">
    <text evidence="1">The sequence shown here is derived from an EMBL/GenBank/DDBJ whole genome shotgun (WGS) entry which is preliminary data.</text>
</comment>
<evidence type="ECO:0000313" key="7">
    <source>
        <dbReference type="Proteomes" id="UP000462376"/>
    </source>
</evidence>
<dbReference type="EMBL" id="QSPV01000023">
    <property type="protein sequence ID" value="RGJ89487.1"/>
    <property type="molecule type" value="Genomic_DNA"/>
</dbReference>
<evidence type="ECO:0000313" key="3">
    <source>
        <dbReference type="EMBL" id="MDC1754767.1"/>
    </source>
</evidence>
<dbReference type="Proteomes" id="UP000432488">
    <property type="component" value="Unassembled WGS sequence"/>
</dbReference>
<evidence type="ECO:0000313" key="4">
    <source>
        <dbReference type="EMBL" id="RGJ89487.1"/>
    </source>
</evidence>
<reference evidence="4 5" key="1">
    <citation type="submission" date="2018-08" db="EMBL/GenBank/DDBJ databases">
        <title>A genome reference for cultivated species of the human gut microbiota.</title>
        <authorList>
            <person name="Zou Y."/>
            <person name="Xue W."/>
            <person name="Luo G."/>
        </authorList>
    </citation>
    <scope>NUCLEOTIDE SEQUENCE [LARGE SCALE GENOMIC DNA]</scope>
    <source>
        <strain evidence="4 5">TM04-30</strain>
    </source>
</reference>
<protein>
    <submittedName>
        <fullName evidence="1">Uncharacterized protein</fullName>
    </submittedName>
</protein>
<reference evidence="6 7" key="2">
    <citation type="journal article" date="2019" name="Nat. Med.">
        <title>A library of human gut bacterial isolates paired with longitudinal multiomics data enables mechanistic microbiome research.</title>
        <authorList>
            <person name="Poyet M."/>
            <person name="Groussin M."/>
            <person name="Gibbons S.M."/>
            <person name="Avila-Pacheco J."/>
            <person name="Jiang X."/>
            <person name="Kearney S.M."/>
            <person name="Perrotta A.R."/>
            <person name="Berdy B."/>
            <person name="Zhao S."/>
            <person name="Lieberman T.D."/>
            <person name="Swanson P.K."/>
            <person name="Smith M."/>
            <person name="Roesemann S."/>
            <person name="Alexander J.E."/>
            <person name="Rich S.A."/>
            <person name="Livny J."/>
            <person name="Vlamakis H."/>
            <person name="Clish C."/>
            <person name="Bullock K."/>
            <person name="Deik A."/>
            <person name="Scott J."/>
            <person name="Pierce K.A."/>
            <person name="Xavier R.J."/>
            <person name="Alm E.J."/>
        </authorList>
    </citation>
    <scope>NUCLEOTIDE SEQUENCE [LARGE SCALE GENOMIC DNA]</scope>
    <source>
        <strain evidence="1 6">BIOML-A42</strain>
        <strain evidence="2 7">BIOML-A5</strain>
    </source>
</reference>
<dbReference type="EMBL" id="JAQNQY010000048">
    <property type="protein sequence ID" value="MDC1754767.1"/>
    <property type="molecule type" value="Genomic_DNA"/>
</dbReference>
<dbReference type="EMBL" id="WCTL01000041">
    <property type="protein sequence ID" value="KAB4228276.1"/>
    <property type="molecule type" value="Genomic_DNA"/>
</dbReference>
<dbReference type="Proteomes" id="UP000260844">
    <property type="component" value="Unassembled WGS sequence"/>
</dbReference>
<gene>
    <name evidence="4" type="ORF">DXD40_18200</name>
    <name evidence="2" type="ORF">GAP47_21640</name>
    <name evidence="1" type="ORF">GAQ56_20600</name>
    <name evidence="3" type="ORF">POY80_20310</name>
</gene>
<dbReference type="AlphaFoldDB" id="A0A139K820"/>